<dbReference type="PANTHER" id="PTHR37299:SF1">
    <property type="entry name" value="STAGE 0 SPORULATION PROTEIN A HOMOLOG"/>
    <property type="match status" value="1"/>
</dbReference>
<comment type="caution">
    <text evidence="4">The sequence shown here is derived from an EMBL/GenBank/DDBJ whole genome shotgun (WGS) entry which is preliminary data.</text>
</comment>
<sequence>MKILLIEDEALAAKRLSTLIGNYDPDIVILSTIDSVEDAVIWLNNNPPPDLIFMDIMLADGQSFEIFEQSEVKTPVIFTTAFDEFAIKAFKVNSIDYLLKPVEPHLLEMAMKKYKSLMPQPENFRAIMESLLIGTARDKPNEPFYKNRFLVKQGDKFIPIAIKDVAYFSFEDKLSFLNTFSNKRYMLDHTLDELDKMLDPELFFRLNRQHIACFAAIKTVHNYFHGKLKVYVSPEVAAGIIVSKSRANLFKQWLNR</sequence>
<dbReference type="Proteomes" id="UP001500582">
    <property type="component" value="Unassembled WGS sequence"/>
</dbReference>
<dbReference type="Pfam" id="PF04397">
    <property type="entry name" value="LytTR"/>
    <property type="match status" value="1"/>
</dbReference>
<accession>A0ABP8FSJ0</accession>
<dbReference type="Gene3D" id="2.40.50.1020">
    <property type="entry name" value="LytTr DNA-binding domain"/>
    <property type="match status" value="1"/>
</dbReference>
<dbReference type="GO" id="GO:0003677">
    <property type="term" value="F:DNA binding"/>
    <property type="evidence" value="ECO:0007669"/>
    <property type="project" value="UniProtKB-KW"/>
</dbReference>
<feature type="modified residue" description="4-aspartylphosphate" evidence="1">
    <location>
        <position position="55"/>
    </location>
</feature>
<dbReference type="SUPFAM" id="SSF52172">
    <property type="entry name" value="CheY-like"/>
    <property type="match status" value="1"/>
</dbReference>
<evidence type="ECO:0000259" key="3">
    <source>
        <dbReference type="PROSITE" id="PS50930"/>
    </source>
</evidence>
<evidence type="ECO:0000313" key="5">
    <source>
        <dbReference type="Proteomes" id="UP001500582"/>
    </source>
</evidence>
<feature type="domain" description="Response regulatory" evidence="2">
    <location>
        <begin position="2"/>
        <end position="115"/>
    </location>
</feature>
<feature type="domain" description="HTH LytTR-type" evidence="3">
    <location>
        <begin position="149"/>
        <end position="256"/>
    </location>
</feature>
<dbReference type="Pfam" id="PF00072">
    <property type="entry name" value="Response_reg"/>
    <property type="match status" value="1"/>
</dbReference>
<keyword evidence="4" id="KW-0238">DNA-binding</keyword>
<dbReference type="PROSITE" id="PS50930">
    <property type="entry name" value="HTH_LYTTR"/>
    <property type="match status" value="1"/>
</dbReference>
<dbReference type="PANTHER" id="PTHR37299">
    <property type="entry name" value="TRANSCRIPTIONAL REGULATOR-RELATED"/>
    <property type="match status" value="1"/>
</dbReference>
<evidence type="ECO:0000313" key="4">
    <source>
        <dbReference type="EMBL" id="GAA4309870.1"/>
    </source>
</evidence>
<dbReference type="PROSITE" id="PS50110">
    <property type="entry name" value="RESPONSE_REGULATORY"/>
    <property type="match status" value="1"/>
</dbReference>
<gene>
    <name evidence="4" type="ORF">GCM10023149_04380</name>
</gene>
<dbReference type="Gene3D" id="3.40.50.2300">
    <property type="match status" value="1"/>
</dbReference>
<organism evidence="4 5">
    <name type="scientific">Mucilaginibacter gynuensis</name>
    <dbReference type="NCBI Taxonomy" id="1302236"/>
    <lineage>
        <taxon>Bacteria</taxon>
        <taxon>Pseudomonadati</taxon>
        <taxon>Bacteroidota</taxon>
        <taxon>Sphingobacteriia</taxon>
        <taxon>Sphingobacteriales</taxon>
        <taxon>Sphingobacteriaceae</taxon>
        <taxon>Mucilaginibacter</taxon>
    </lineage>
</organism>
<dbReference type="InterPro" id="IPR046947">
    <property type="entry name" value="LytR-like"/>
</dbReference>
<keyword evidence="1" id="KW-0597">Phosphoprotein</keyword>
<dbReference type="SMART" id="SM00850">
    <property type="entry name" value="LytTR"/>
    <property type="match status" value="1"/>
</dbReference>
<evidence type="ECO:0000259" key="2">
    <source>
        <dbReference type="PROSITE" id="PS50110"/>
    </source>
</evidence>
<evidence type="ECO:0000256" key="1">
    <source>
        <dbReference type="PROSITE-ProRule" id="PRU00169"/>
    </source>
</evidence>
<protein>
    <submittedName>
        <fullName evidence="4">LytTR family DNA-binding domain-containing protein</fullName>
    </submittedName>
</protein>
<keyword evidence="5" id="KW-1185">Reference proteome</keyword>
<dbReference type="InterPro" id="IPR007492">
    <property type="entry name" value="LytTR_DNA-bd_dom"/>
</dbReference>
<proteinExistence type="predicted"/>
<name>A0ABP8FSJ0_9SPHI</name>
<reference evidence="5" key="1">
    <citation type="journal article" date="2019" name="Int. J. Syst. Evol. Microbiol.">
        <title>The Global Catalogue of Microorganisms (GCM) 10K type strain sequencing project: providing services to taxonomists for standard genome sequencing and annotation.</title>
        <authorList>
            <consortium name="The Broad Institute Genomics Platform"/>
            <consortium name="The Broad Institute Genome Sequencing Center for Infectious Disease"/>
            <person name="Wu L."/>
            <person name="Ma J."/>
        </authorList>
    </citation>
    <scope>NUCLEOTIDE SEQUENCE [LARGE SCALE GENOMIC DNA]</scope>
    <source>
        <strain evidence="5">JCM 17705</strain>
    </source>
</reference>
<dbReference type="RefSeq" id="WP_345209347.1">
    <property type="nucleotide sequence ID" value="NZ_BAABFT010000001.1"/>
</dbReference>
<dbReference type="SMART" id="SM00448">
    <property type="entry name" value="REC"/>
    <property type="match status" value="1"/>
</dbReference>
<dbReference type="InterPro" id="IPR001789">
    <property type="entry name" value="Sig_transdc_resp-reg_receiver"/>
</dbReference>
<dbReference type="EMBL" id="BAABFT010000001">
    <property type="protein sequence ID" value="GAA4309870.1"/>
    <property type="molecule type" value="Genomic_DNA"/>
</dbReference>
<dbReference type="InterPro" id="IPR011006">
    <property type="entry name" value="CheY-like_superfamily"/>
</dbReference>